<dbReference type="Pfam" id="PF03023">
    <property type="entry name" value="MurJ"/>
    <property type="match status" value="1"/>
</dbReference>
<feature type="transmembrane region" description="Helical" evidence="8">
    <location>
        <begin position="209"/>
        <end position="230"/>
    </location>
</feature>
<evidence type="ECO:0000256" key="1">
    <source>
        <dbReference type="ARBA" id="ARBA00004651"/>
    </source>
</evidence>
<sequence length="544" mass="58302">MTKQKQKPSRSLAGIAGIIAAATLISKVFGLVRQQTISAAFGLGPAADAFNYAYTIPGFLLILLGGINGPFYSAVVSVLAKRDEEEAAPLVETITTLVGFILLVIAIFIFIFAPNLIDIFAAGLRTTGKELVREIAIQQLRVMSPMAVLAGLIGIGFGVLNSANQYWLPAISPLFSSSAVILSLGILYLQVGTNIGTATSEYATIGGMVLAGGYVAGAFLQWLVQIFAQVKSGMGRFRLRFDFQQPGVREILRIMLPATFSSGMLQFNLYTDLFFASRIPQTGVAAALANAGLLVQTPVGILSNMILVPLLPMFAQLAAPDNWDELKLRIRQGLILSGFTMLPLGALMISLAVPIVRIVYERGAFNPENSMLVASLLVANGIGMFIYLGRDVLVRVFYALGDGNTPFRISTFNIFLNALLDFLFLEVFNLGAPGLVYATVGVNCSSMLMLLLLLNRKLNGLPLGEWGLIILGLVGGSIATGLASGSTLRLTQQFLGTEGLILQLLQLSISSAVGLVVFAIVVSQMKLPEVNVFVAKLRQKFLKR</sequence>
<feature type="transmembrane region" description="Helical" evidence="8">
    <location>
        <begin position="97"/>
        <end position="122"/>
    </location>
</feature>
<accession>A0A0V7ZJ48</accession>
<dbReference type="PRINTS" id="PR01806">
    <property type="entry name" value="VIRFACTRMVIN"/>
</dbReference>
<name>A0A0V7ZJ48_9CYAN</name>
<dbReference type="OrthoDB" id="9804143at2"/>
<feature type="transmembrane region" description="Helical" evidence="8">
    <location>
        <begin position="434"/>
        <end position="454"/>
    </location>
</feature>
<keyword evidence="4 8" id="KW-0133">Cell shape</keyword>
<keyword evidence="7 8" id="KW-0472">Membrane</keyword>
<keyword evidence="6 8" id="KW-1133">Transmembrane helix</keyword>
<evidence type="ECO:0000313" key="9">
    <source>
        <dbReference type="EMBL" id="KST64539.1"/>
    </source>
</evidence>
<comment type="caution">
    <text evidence="9">The sequence shown here is derived from an EMBL/GenBank/DDBJ whole genome shotgun (WGS) entry which is preliminary data.</text>
</comment>
<organism evidence="9 10">
    <name type="scientific">Mastigocoleus testarum BC008</name>
    <dbReference type="NCBI Taxonomy" id="371196"/>
    <lineage>
        <taxon>Bacteria</taxon>
        <taxon>Bacillati</taxon>
        <taxon>Cyanobacteriota</taxon>
        <taxon>Cyanophyceae</taxon>
        <taxon>Nostocales</taxon>
        <taxon>Hapalosiphonaceae</taxon>
        <taxon>Mastigocoleus</taxon>
    </lineage>
</organism>
<dbReference type="GO" id="GO:0005886">
    <property type="term" value="C:plasma membrane"/>
    <property type="evidence" value="ECO:0007669"/>
    <property type="project" value="UniProtKB-SubCell"/>
</dbReference>
<keyword evidence="2 8" id="KW-1003">Cell membrane</keyword>
<dbReference type="PANTHER" id="PTHR43486">
    <property type="entry name" value="LIPID II FLIPPASE MURJ-RELATED"/>
    <property type="match status" value="1"/>
</dbReference>
<evidence type="ECO:0000256" key="2">
    <source>
        <dbReference type="ARBA" id="ARBA00022475"/>
    </source>
</evidence>
<evidence type="ECO:0000256" key="6">
    <source>
        <dbReference type="ARBA" id="ARBA00022989"/>
    </source>
</evidence>
<feature type="transmembrane region" description="Helical" evidence="8">
    <location>
        <begin position="52"/>
        <end position="76"/>
    </location>
</feature>
<dbReference type="CDD" id="cd13123">
    <property type="entry name" value="MATE_MurJ_like"/>
    <property type="match status" value="1"/>
</dbReference>
<comment type="subcellular location">
    <subcellularLocation>
        <location evidence="1 8">Cell membrane</location>
        <topology evidence="1 8">Multi-pass membrane protein</topology>
    </subcellularLocation>
</comment>
<feature type="transmembrane region" description="Helical" evidence="8">
    <location>
        <begin position="167"/>
        <end position="189"/>
    </location>
</feature>
<reference evidence="9 10" key="1">
    <citation type="journal article" date="2015" name="Genome Announc.">
        <title>Draft Genome of the Euendolithic (true boring) Cyanobacterium Mastigocoleus testarum strain BC008.</title>
        <authorList>
            <person name="Guida B.S."/>
            <person name="Garcia-Pichel F."/>
        </authorList>
    </citation>
    <scope>NUCLEOTIDE SEQUENCE [LARGE SCALE GENOMIC DNA]</scope>
    <source>
        <strain evidence="9 10">BC008</strain>
    </source>
</reference>
<evidence type="ECO:0000256" key="4">
    <source>
        <dbReference type="ARBA" id="ARBA00022960"/>
    </source>
</evidence>
<feature type="transmembrane region" description="Helical" evidence="8">
    <location>
        <begin position="466"/>
        <end position="488"/>
    </location>
</feature>
<proteinExistence type="inferred from homology"/>
<keyword evidence="8" id="KW-0961">Cell wall biogenesis/degradation</keyword>
<dbReference type="HAMAP" id="MF_02078">
    <property type="entry name" value="MurJ_MviN"/>
    <property type="match status" value="1"/>
</dbReference>
<feature type="transmembrane region" description="Helical" evidence="8">
    <location>
        <begin position="500"/>
        <end position="522"/>
    </location>
</feature>
<dbReference type="GO" id="GO:0008360">
    <property type="term" value="P:regulation of cell shape"/>
    <property type="evidence" value="ECO:0007669"/>
    <property type="project" value="UniProtKB-KW"/>
</dbReference>
<protein>
    <recommendedName>
        <fullName evidence="8">Probable lipid II flippase MurJ</fullName>
    </recommendedName>
</protein>
<comment type="pathway">
    <text evidence="8">Cell wall biogenesis; peptidoglycan biosynthesis.</text>
</comment>
<dbReference type="GO" id="GO:0015648">
    <property type="term" value="F:lipid-linked peptidoglycan transporter activity"/>
    <property type="evidence" value="ECO:0007669"/>
    <property type="project" value="UniProtKB-UniRule"/>
</dbReference>
<dbReference type="AlphaFoldDB" id="A0A0V7ZJ48"/>
<dbReference type="UniPathway" id="UPA00219"/>
<dbReference type="GO" id="GO:0009252">
    <property type="term" value="P:peptidoglycan biosynthetic process"/>
    <property type="evidence" value="ECO:0007669"/>
    <property type="project" value="UniProtKB-UniRule"/>
</dbReference>
<keyword evidence="8" id="KW-0813">Transport</keyword>
<dbReference type="InterPro" id="IPR004268">
    <property type="entry name" value="MurJ"/>
</dbReference>
<evidence type="ECO:0000256" key="7">
    <source>
        <dbReference type="ARBA" id="ARBA00023136"/>
    </source>
</evidence>
<evidence type="ECO:0000256" key="3">
    <source>
        <dbReference type="ARBA" id="ARBA00022692"/>
    </source>
</evidence>
<comment type="similarity">
    <text evidence="8">Belongs to the MurJ/MviN family.</text>
</comment>
<evidence type="ECO:0000313" key="10">
    <source>
        <dbReference type="Proteomes" id="UP000053372"/>
    </source>
</evidence>
<keyword evidence="3 8" id="KW-0812">Transmembrane</keyword>
<dbReference type="NCBIfam" id="TIGR01695">
    <property type="entry name" value="murJ_mviN"/>
    <property type="match status" value="1"/>
</dbReference>
<dbReference type="EMBL" id="LMTZ01000120">
    <property type="protein sequence ID" value="KST64539.1"/>
    <property type="molecule type" value="Genomic_DNA"/>
</dbReference>
<keyword evidence="10" id="KW-1185">Reference proteome</keyword>
<feature type="transmembrane region" description="Helical" evidence="8">
    <location>
        <begin position="409"/>
        <end position="428"/>
    </location>
</feature>
<dbReference type="RefSeq" id="WP_027844134.1">
    <property type="nucleotide sequence ID" value="NZ_LMTZ01000120.1"/>
</dbReference>
<keyword evidence="5 8" id="KW-0573">Peptidoglycan synthesis</keyword>
<feature type="transmembrane region" description="Helical" evidence="8">
    <location>
        <begin position="142"/>
        <end position="160"/>
    </location>
</feature>
<evidence type="ECO:0000256" key="5">
    <source>
        <dbReference type="ARBA" id="ARBA00022984"/>
    </source>
</evidence>
<feature type="transmembrane region" description="Helical" evidence="8">
    <location>
        <begin position="371"/>
        <end position="388"/>
    </location>
</feature>
<evidence type="ECO:0000256" key="8">
    <source>
        <dbReference type="HAMAP-Rule" id="MF_02078"/>
    </source>
</evidence>
<dbReference type="PANTHER" id="PTHR43486:SF1">
    <property type="entry name" value="LIPID II FLIPPASE MURJ-RELATED"/>
    <property type="match status" value="1"/>
</dbReference>
<gene>
    <name evidence="8" type="primary">murJ</name>
    <name evidence="9" type="ORF">BC008_18095</name>
</gene>
<feature type="transmembrane region" description="Helical" evidence="8">
    <location>
        <begin position="334"/>
        <end position="359"/>
    </location>
</feature>
<dbReference type="Proteomes" id="UP000053372">
    <property type="component" value="Unassembled WGS sequence"/>
</dbReference>
<feature type="transmembrane region" description="Helical" evidence="8">
    <location>
        <begin position="12"/>
        <end position="32"/>
    </location>
</feature>
<dbReference type="GO" id="GO:0071555">
    <property type="term" value="P:cell wall organization"/>
    <property type="evidence" value="ECO:0007669"/>
    <property type="project" value="UniProtKB-KW"/>
</dbReference>
<comment type="function">
    <text evidence="8">Involved in peptidoglycan biosynthesis. Transports lipid-linked peptidoglycan precursors from the inner to the outer leaflet of the cytoplasmic membrane.</text>
</comment>